<evidence type="ECO:0000313" key="1">
    <source>
        <dbReference type="EMBL" id="SAL85756.1"/>
    </source>
</evidence>
<protein>
    <submittedName>
        <fullName evidence="1">Uncharacterized protein</fullName>
    </submittedName>
</protein>
<comment type="caution">
    <text evidence="1">The sequence shown here is derived from an EMBL/GenBank/DDBJ whole genome shotgun (WGS) entry which is preliminary data.</text>
</comment>
<evidence type="ECO:0000313" key="2">
    <source>
        <dbReference type="Proteomes" id="UP000055019"/>
    </source>
</evidence>
<accession>A0A158KX74</accession>
<sequence>MAIEVKDSNLELDEKATYVTVNGVEYAVVRADAWFDQIGVGTAPTPGGKSLSIPLGDVIKRSGNFTA</sequence>
<keyword evidence="2" id="KW-1185">Reference proteome</keyword>
<dbReference type="AlphaFoldDB" id="A0A158KX74"/>
<dbReference type="RefSeq" id="WP_061151591.1">
    <property type="nucleotide sequence ID" value="NZ_FCOM02000064.1"/>
</dbReference>
<name>A0A158KX74_9BURK</name>
<dbReference type="EMBL" id="FCOM02000064">
    <property type="protein sequence ID" value="SAL85756.1"/>
    <property type="molecule type" value="Genomic_DNA"/>
</dbReference>
<proteinExistence type="predicted"/>
<reference evidence="1" key="1">
    <citation type="submission" date="2016-01" db="EMBL/GenBank/DDBJ databases">
        <authorList>
            <person name="Peeters C."/>
        </authorList>
    </citation>
    <scope>NUCLEOTIDE SEQUENCE [LARGE SCALE GENOMIC DNA]</scope>
    <source>
        <strain evidence="1">LMG 29317</strain>
    </source>
</reference>
<organism evidence="1 2">
    <name type="scientific">Caballeronia arvi</name>
    <dbReference type="NCBI Taxonomy" id="1777135"/>
    <lineage>
        <taxon>Bacteria</taxon>
        <taxon>Pseudomonadati</taxon>
        <taxon>Pseudomonadota</taxon>
        <taxon>Betaproteobacteria</taxon>
        <taxon>Burkholderiales</taxon>
        <taxon>Burkholderiaceae</taxon>
        <taxon>Caballeronia</taxon>
    </lineage>
</organism>
<dbReference type="Proteomes" id="UP000055019">
    <property type="component" value="Unassembled WGS sequence"/>
</dbReference>
<gene>
    <name evidence="1" type="ORF">AWB74_07425</name>
</gene>